<sequence>MGFTNAARGQGDDKINSGRDRNWVWPGPAQLFKDPFTKLTLHRLEIRYCFITFYTQV</sequence>
<protein>
    <submittedName>
        <fullName evidence="2">Uncharacterized protein</fullName>
    </submittedName>
</protein>
<dbReference type="EMBL" id="CP003607">
    <property type="protein sequence ID" value="AFY84300.1"/>
    <property type="molecule type" value="Genomic_DNA"/>
</dbReference>
<accession>K9TP45</accession>
<gene>
    <name evidence="2" type="ORF">Oscil6304_4790</name>
</gene>
<evidence type="ECO:0000256" key="1">
    <source>
        <dbReference type="SAM" id="MobiDB-lite"/>
    </source>
</evidence>
<feature type="region of interest" description="Disordered" evidence="1">
    <location>
        <begin position="1"/>
        <end position="21"/>
    </location>
</feature>
<reference evidence="2 3" key="1">
    <citation type="submission" date="2012-06" db="EMBL/GenBank/DDBJ databases">
        <title>Finished chromosome of genome of Oscillatoria acuminata PCC 6304.</title>
        <authorList>
            <consortium name="US DOE Joint Genome Institute"/>
            <person name="Gugger M."/>
            <person name="Coursin T."/>
            <person name="Rippka R."/>
            <person name="Tandeau De Marsac N."/>
            <person name="Huntemann M."/>
            <person name="Wei C.-L."/>
            <person name="Han J."/>
            <person name="Detter J.C."/>
            <person name="Han C."/>
            <person name="Tapia R."/>
            <person name="Davenport K."/>
            <person name="Daligault H."/>
            <person name="Erkkila T."/>
            <person name="Gu W."/>
            <person name="Munk A.C.C."/>
            <person name="Teshima H."/>
            <person name="Xu Y."/>
            <person name="Chain P."/>
            <person name="Chen A."/>
            <person name="Krypides N."/>
            <person name="Mavromatis K."/>
            <person name="Markowitz V."/>
            <person name="Szeto E."/>
            <person name="Ivanova N."/>
            <person name="Mikhailova N."/>
            <person name="Ovchinnikova G."/>
            <person name="Pagani I."/>
            <person name="Pati A."/>
            <person name="Goodwin L."/>
            <person name="Peters L."/>
            <person name="Pitluck S."/>
            <person name="Woyke T."/>
            <person name="Kerfeld C."/>
        </authorList>
    </citation>
    <scope>NUCLEOTIDE SEQUENCE [LARGE SCALE GENOMIC DNA]</scope>
    <source>
        <strain evidence="2 3">PCC 6304</strain>
    </source>
</reference>
<dbReference type="InParanoid" id="K9TP45"/>
<dbReference type="HOGENOM" id="CLU_2992334_0_0_3"/>
<dbReference type="Proteomes" id="UP000010367">
    <property type="component" value="Chromosome"/>
</dbReference>
<dbReference type="KEGG" id="oac:Oscil6304_4790"/>
<organism evidence="2 3">
    <name type="scientific">Oscillatoria acuminata PCC 6304</name>
    <dbReference type="NCBI Taxonomy" id="56110"/>
    <lineage>
        <taxon>Bacteria</taxon>
        <taxon>Bacillati</taxon>
        <taxon>Cyanobacteriota</taxon>
        <taxon>Cyanophyceae</taxon>
        <taxon>Oscillatoriophycideae</taxon>
        <taxon>Oscillatoriales</taxon>
        <taxon>Oscillatoriaceae</taxon>
        <taxon>Oscillatoria</taxon>
    </lineage>
</organism>
<proteinExistence type="predicted"/>
<feature type="compositionally biased region" description="Basic and acidic residues" evidence="1">
    <location>
        <begin position="10"/>
        <end position="21"/>
    </location>
</feature>
<evidence type="ECO:0000313" key="2">
    <source>
        <dbReference type="EMBL" id="AFY84300.1"/>
    </source>
</evidence>
<keyword evidence="3" id="KW-1185">Reference proteome</keyword>
<evidence type="ECO:0000313" key="3">
    <source>
        <dbReference type="Proteomes" id="UP000010367"/>
    </source>
</evidence>
<name>K9TP45_9CYAN</name>
<dbReference type="AlphaFoldDB" id="K9TP45"/>